<evidence type="ECO:0000313" key="3">
    <source>
        <dbReference type="Proteomes" id="UP000177418"/>
    </source>
</evidence>
<protein>
    <submittedName>
        <fullName evidence="2">Uncharacterized protein</fullName>
    </submittedName>
</protein>
<comment type="caution">
    <text evidence="2">The sequence shown here is derived from an EMBL/GenBank/DDBJ whole genome shotgun (WGS) entry which is preliminary data.</text>
</comment>
<gene>
    <name evidence="2" type="ORF">A3H78_00750</name>
</gene>
<dbReference type="Proteomes" id="UP000177418">
    <property type="component" value="Unassembled WGS sequence"/>
</dbReference>
<dbReference type="AlphaFoldDB" id="A0A1F7JHA5"/>
<dbReference type="EMBL" id="MGAV01000012">
    <property type="protein sequence ID" value="OGK54989.1"/>
    <property type="molecule type" value="Genomic_DNA"/>
</dbReference>
<organism evidence="2 3">
    <name type="scientific">Candidatus Roizmanbacteria bacterium RIFCSPLOWO2_02_FULL_36_11</name>
    <dbReference type="NCBI Taxonomy" id="1802071"/>
    <lineage>
        <taxon>Bacteria</taxon>
        <taxon>Candidatus Roizmaniibacteriota</taxon>
    </lineage>
</organism>
<name>A0A1F7JHA5_9BACT</name>
<keyword evidence="1" id="KW-0175">Coiled coil</keyword>
<sequence length="186" mass="21990">MNDDMSAKFSITTSVTKAIELYPAIHERGSREGNKFLFEFKIDFHKPKQHQAMLSTSTSVPDKIWFSLFDEAEKEMMEDEYAFYGIEYSTKVKLALNRVRKLIEKLEEEMSSKSVRKAVGRHNFYHHNQLAEIEEALTRLHEGDEIRLTFVFSEWPNIEMARKKEFVKEFENKLLNNDFPPDEIPF</sequence>
<evidence type="ECO:0000313" key="2">
    <source>
        <dbReference type="EMBL" id="OGK54989.1"/>
    </source>
</evidence>
<evidence type="ECO:0000256" key="1">
    <source>
        <dbReference type="SAM" id="Coils"/>
    </source>
</evidence>
<accession>A0A1F7JHA5</accession>
<feature type="coiled-coil region" evidence="1">
    <location>
        <begin position="89"/>
        <end position="116"/>
    </location>
</feature>
<reference evidence="2 3" key="1">
    <citation type="journal article" date="2016" name="Nat. Commun.">
        <title>Thousands of microbial genomes shed light on interconnected biogeochemical processes in an aquifer system.</title>
        <authorList>
            <person name="Anantharaman K."/>
            <person name="Brown C.T."/>
            <person name="Hug L.A."/>
            <person name="Sharon I."/>
            <person name="Castelle C.J."/>
            <person name="Probst A.J."/>
            <person name="Thomas B.C."/>
            <person name="Singh A."/>
            <person name="Wilkins M.J."/>
            <person name="Karaoz U."/>
            <person name="Brodie E.L."/>
            <person name="Williams K.H."/>
            <person name="Hubbard S.S."/>
            <person name="Banfield J.F."/>
        </authorList>
    </citation>
    <scope>NUCLEOTIDE SEQUENCE [LARGE SCALE GENOMIC DNA]</scope>
</reference>
<proteinExistence type="predicted"/>